<keyword evidence="3" id="KW-1185">Reference proteome</keyword>
<dbReference type="Pfam" id="PF14155">
    <property type="entry name" value="DUF4307"/>
    <property type="match status" value="1"/>
</dbReference>
<sequence>MTVRTPAVDSEDELAGRYGRGPVDRRRNRWWFVVTAAAFVVVFGAWLWWGGLSSPAAQLEARDAAYEVVDDRTVTVQWRLTVEPGTPAKCAVQALNARYGVVGWKVVDVPPSEQRTRLFTEQLRTTERAETGLIYRCWLT</sequence>
<keyword evidence="1" id="KW-0812">Transmembrane</keyword>
<dbReference type="RefSeq" id="WP_386676229.1">
    <property type="nucleotide sequence ID" value="NZ_JBHLTG010000012.1"/>
</dbReference>
<dbReference type="Proteomes" id="UP001589896">
    <property type="component" value="Unassembled WGS sequence"/>
</dbReference>
<evidence type="ECO:0000256" key="1">
    <source>
        <dbReference type="SAM" id="Phobius"/>
    </source>
</evidence>
<keyword evidence="1" id="KW-1133">Transmembrane helix</keyword>
<protein>
    <submittedName>
        <fullName evidence="2">DUF4307 domain-containing protein</fullName>
    </submittedName>
</protein>
<organism evidence="2 3">
    <name type="scientific">Lysobacter korlensis</name>
    <dbReference type="NCBI Taxonomy" id="553636"/>
    <lineage>
        <taxon>Bacteria</taxon>
        <taxon>Pseudomonadati</taxon>
        <taxon>Pseudomonadota</taxon>
        <taxon>Gammaproteobacteria</taxon>
        <taxon>Lysobacterales</taxon>
        <taxon>Lysobacteraceae</taxon>
        <taxon>Lysobacter</taxon>
    </lineage>
</organism>
<proteinExistence type="predicted"/>
<feature type="transmembrane region" description="Helical" evidence="1">
    <location>
        <begin position="30"/>
        <end position="49"/>
    </location>
</feature>
<dbReference type="InterPro" id="IPR025443">
    <property type="entry name" value="DUF4307"/>
</dbReference>
<reference evidence="2 3" key="1">
    <citation type="submission" date="2024-09" db="EMBL/GenBank/DDBJ databases">
        <authorList>
            <person name="Sun Q."/>
            <person name="Mori K."/>
        </authorList>
    </citation>
    <scope>NUCLEOTIDE SEQUENCE [LARGE SCALE GENOMIC DNA]</scope>
    <source>
        <strain evidence="2 3">KCTC 23076</strain>
    </source>
</reference>
<evidence type="ECO:0000313" key="3">
    <source>
        <dbReference type="Proteomes" id="UP001589896"/>
    </source>
</evidence>
<dbReference type="EMBL" id="JBHLTG010000012">
    <property type="protein sequence ID" value="MFC0682318.1"/>
    <property type="molecule type" value="Genomic_DNA"/>
</dbReference>
<keyword evidence="1" id="KW-0472">Membrane</keyword>
<comment type="caution">
    <text evidence="2">The sequence shown here is derived from an EMBL/GenBank/DDBJ whole genome shotgun (WGS) entry which is preliminary data.</text>
</comment>
<gene>
    <name evidence="2" type="ORF">ACFFGH_31190</name>
</gene>
<name>A0ABV6S2H1_9GAMM</name>
<evidence type="ECO:0000313" key="2">
    <source>
        <dbReference type="EMBL" id="MFC0682318.1"/>
    </source>
</evidence>
<accession>A0ABV6S2H1</accession>